<dbReference type="Pfam" id="PF12726">
    <property type="entry name" value="SEN1_N"/>
    <property type="match status" value="1"/>
</dbReference>
<dbReference type="FunFam" id="3.40.50.300:FF:000326">
    <property type="entry name" value="P-loop containing nucleoside triphosphate hydrolase"/>
    <property type="match status" value="1"/>
</dbReference>
<dbReference type="GO" id="GO:0001147">
    <property type="term" value="F:transcription termination site sequence-specific DNA binding"/>
    <property type="evidence" value="ECO:0007669"/>
    <property type="project" value="TreeGrafter"/>
</dbReference>
<dbReference type="OrthoDB" id="6513042at2759"/>
<dbReference type="Gene3D" id="3.40.50.300">
    <property type="entry name" value="P-loop containing nucleotide triphosphate hydrolases"/>
    <property type="match status" value="2"/>
</dbReference>
<dbReference type="CDD" id="cd21408">
    <property type="entry name" value="1B_Sen1p-like"/>
    <property type="match status" value="1"/>
</dbReference>
<dbReference type="Pfam" id="PF13086">
    <property type="entry name" value="AAA_11"/>
    <property type="match status" value="1"/>
</dbReference>
<dbReference type="CDD" id="cd18042">
    <property type="entry name" value="DEXXQc_SETX"/>
    <property type="match status" value="1"/>
</dbReference>
<dbReference type="EMBL" id="CP014585">
    <property type="protein sequence ID" value="ANZ75611.1"/>
    <property type="molecule type" value="Genomic_DNA"/>
</dbReference>
<evidence type="ECO:0000259" key="11">
    <source>
        <dbReference type="PROSITE" id="PS51198"/>
    </source>
</evidence>
<evidence type="ECO:0000256" key="7">
    <source>
        <dbReference type="ARBA" id="ARBA00023242"/>
    </source>
</evidence>
<dbReference type="GO" id="GO:0016604">
    <property type="term" value="C:nuclear body"/>
    <property type="evidence" value="ECO:0007669"/>
    <property type="project" value="TreeGrafter"/>
</dbReference>
<sequence length="2155" mass="242711">MDEDSWSELVRSIDLSHKEVSNDQLQEKVLASTFQYLTSQSPERIKHLFCDEKNYPIAIHSLILFSFDTTPVLEWYTPKIDYCLNTCQRCISMFHKGRAKLRQDFIITRGLDPQSVSRFMDIILNWELNRILTKFRNAIASSNGGKVQVTTELSLSIIECLYGCAMLRLSPELRQLFSTIFPDLVESQESIEPSNSPAFPGVIFFLFEGNDFERNWALSVLISFDSRKLFIEWDLLQLEEYEVHFYRIQDPSFYNSLNCANFWYNILPLIEYTTVDNLESKLLLPASYKPMLKEVHFQIVSLDKVLINHVMSYLDYPLPFVLRALNIFLQKFSFKFWSIVAPHTFFNFMDAILGSPHYLRFLKELETKNCSSSIDKLSRNTPFFNDLIDWIPAMFTSLQGPSQQQMIIKASVFIWGQKDINIPFVIELTLPLVLDCLKIQTPIYDSTFNIDVLTQSETRVFLDNNFHVVLDSTIATNSPKLMDMCCELVRELIVFDSKQYASSSYNLNLRKPVKLVSFLPKFWTYLSIKIPLNNLQFTSTILESLKFICGVFVVGIGKQTPPPPGKQDERDNLLSIITKHNKSTELFFNQASQLLSTLVTFDPSVLRTALNGKQASIGYWSCILSSNQELYQSAANVLYEAFDVEGRLEGTRALLELNLQTCLQSVVENLNILLILKVYELCPRTLRVLMDLLHSLCDPVTGVFIENNSYDSKTGDSILSFWNVSWAFLSLIYDRTTYWASIYSVSILIDFARDTLDTSHLLLDGFKSFMDVVPNNPEIKNLLFDKIMLTFHKVLTWLRLGDESLLTSCLSLVMKTLNLATELELPFDNDIIELLAKYGARAKKFNNKLSETQQFEILERARDFNEELVNSIVAEAEEYRTSKFGSGSVESPISIPDEKPVKKLQSDLSKYIKHVKEQDVPAIMPGSRIKEIARLSAKEKAEREIRIKRMGRPEKAPAAPRPPGFNSSKKKKGEDSSDDEDDEDQNDNALDTLFHPNIEELKSKTARNLREKGKMKAQLLSMDRPKVNTAEMERKKAEYRMRMRLNVDMNPLYAKVLQWSFRRDARTPDNADISSYRAISDSYDSVEEYQNTFEPLLLLECWQGIQQAKETGQDQPFSLVVGSKTTTGNFFDVYASVKKTVLQDRKIGDNDLVVLAYIPDGLKTIQGPDESVPRTVVRSSEHSCLGKVREIKYSNSEFCDVTIRVHNRNNISPFLTSRSELTGLKILQMVTIEREYSSLKGLPFYDLSGKIVKAKAAEPFNIDDATLQDTMTKFRVNKSQAQAIAGASTSSGFSLIQGPPGTGKTKTILGIVGKVLTTRNNLHSTPISIPGATAPGPRKSETEVRKVLVCAPSNAAVDELVIRLREGVPGISGQMFKPRVVRLGRSDAINSAVKDLTLEELVDAELNETTRAPKADQSIRERHNKVLAERNSIREALKEVSNLKPEEVKDLQKRYSEITKTKNELGKKLDEQREEVSVSYRNREIQRRAVQFRILSQAQIICSTLSGSAHDFLATMDTSFDTVVIDEACQCIELSAIIPLRYGCKRCIMVGDPNQLPPTVLSQAAAEYKYEQSLFVRMMNVHPKSVYLLNVQYRMHPQISVFPSKEFYNGKLIDGEGTETKNTRSWHKQIPPYCFVDVTGKESTNTSNKSLFNRAEAQAVVSLLEKLLGLDRDFNFASKIGVISPYKQQVVLLRDMILRKFGRNIGIDVNTVDGFQGQEKDVILFSCVRADETKGVGFLADVRRLNVALTRAKSTLLIVGNASNLSGHSLWRHLVQDSRDRNVFFTQRSLLDGGKANVTVGMLPSGPGKRKIEGVLPPEKRKNTTANLNAGSKDQINNGQRSKLKGQKNGKNFSRKFTPSVTPSNTGYVAPPTKGSLPPDSSTLQIKSGTLPSKPTSSSQRGHNATSSDSHLNQRDSKLLPSNDFESPGFITGVLPSSRGSSRDKTLPPTASPLSTPSPTSLIPRPGVLPPKPPIARLPPNSQISAPQLEPSVNLYSRPPMNQSTGPYNDPTISQPNVSYNPHVPLNSGFYPGSSIVNLPNMNPPFQVAPPLKSTAPVSQSSNDPQSLSSKGNQGYLPPQNQTSFLQNRKLNRPPSSYLLNSNIDPRSGPKADDSTDHFPHADEKEKKKKKKKKDKSNHKEKSKKKHKPPMKSMY</sequence>
<evidence type="ECO:0000256" key="9">
    <source>
        <dbReference type="SAM" id="Coils"/>
    </source>
</evidence>
<dbReference type="GO" id="GO:0006369">
    <property type="term" value="P:termination of RNA polymerase II transcription"/>
    <property type="evidence" value="ECO:0007669"/>
    <property type="project" value="TreeGrafter"/>
</dbReference>
<evidence type="ECO:0000313" key="13">
    <source>
        <dbReference type="Proteomes" id="UP000094565"/>
    </source>
</evidence>
<dbReference type="InterPro" id="IPR024481">
    <property type="entry name" value="Helicase_Sen1_N"/>
</dbReference>
<feature type="compositionally biased region" description="Polar residues" evidence="10">
    <location>
        <begin position="2000"/>
        <end position="2016"/>
    </location>
</feature>
<dbReference type="Pfam" id="PF23576">
    <property type="entry name" value="SEN1_barrel"/>
    <property type="match status" value="1"/>
</dbReference>
<keyword evidence="5 8" id="KW-0347">Helicase</keyword>
<dbReference type="InterPro" id="IPR041679">
    <property type="entry name" value="DNA2/NAM7-like_C"/>
</dbReference>
<dbReference type="InterPro" id="IPR041677">
    <property type="entry name" value="DNA2/NAM7_AAA_11"/>
</dbReference>
<dbReference type="PROSITE" id="PS51198">
    <property type="entry name" value="UVRD_HELICASE_ATP_BIND"/>
    <property type="match status" value="1"/>
</dbReference>
<organism evidence="12 13">
    <name type="scientific">Komagataella pastoris</name>
    <name type="common">Yeast</name>
    <name type="synonym">Pichia pastoris</name>
    <dbReference type="NCBI Taxonomy" id="4922"/>
    <lineage>
        <taxon>Eukaryota</taxon>
        <taxon>Fungi</taxon>
        <taxon>Dikarya</taxon>
        <taxon>Ascomycota</taxon>
        <taxon>Saccharomycotina</taxon>
        <taxon>Pichiomycetes</taxon>
        <taxon>Pichiales</taxon>
        <taxon>Pichiaceae</taxon>
        <taxon>Komagataella</taxon>
    </lineage>
</organism>
<keyword evidence="9" id="KW-0175">Coiled coil</keyword>
<evidence type="ECO:0000256" key="4">
    <source>
        <dbReference type="ARBA" id="ARBA00022801"/>
    </source>
</evidence>
<feature type="compositionally biased region" description="Basic and acidic residues" evidence="10">
    <location>
        <begin position="940"/>
        <end position="955"/>
    </location>
</feature>
<feature type="compositionally biased region" description="Polar residues" evidence="10">
    <location>
        <begin position="1849"/>
        <end position="1867"/>
    </location>
</feature>
<reference evidence="12 13" key="1">
    <citation type="submission" date="2016-02" db="EMBL/GenBank/DDBJ databases">
        <title>Comparative genomic and transcriptomic foundation for Pichia pastoris.</title>
        <authorList>
            <person name="Love K.R."/>
            <person name="Shah K.A."/>
            <person name="Whittaker C.A."/>
            <person name="Wu J."/>
            <person name="Bartlett M.C."/>
            <person name="Ma D."/>
            <person name="Leeson R.L."/>
            <person name="Priest M."/>
            <person name="Young S.K."/>
            <person name="Love J.C."/>
        </authorList>
    </citation>
    <scope>NUCLEOTIDE SEQUENCE [LARGE SCALE GENOMIC DNA]</scope>
    <source>
        <strain evidence="12 13">ATCC 28485</strain>
    </source>
</reference>
<dbReference type="Pfam" id="PF13087">
    <property type="entry name" value="AAA_12"/>
    <property type="match status" value="1"/>
</dbReference>
<keyword evidence="6 8" id="KW-0067">ATP-binding</keyword>
<feature type="region of interest" description="Disordered" evidence="10">
    <location>
        <begin position="2048"/>
        <end position="2155"/>
    </location>
</feature>
<feature type="compositionally biased region" description="Acidic residues" evidence="10">
    <location>
        <begin position="976"/>
        <end position="986"/>
    </location>
</feature>
<feature type="coiled-coil region" evidence="9">
    <location>
        <begin position="1448"/>
        <end position="1475"/>
    </location>
</feature>
<feature type="compositionally biased region" description="Basic and acidic residues" evidence="10">
    <location>
        <begin position="997"/>
        <end position="1014"/>
    </location>
</feature>
<feature type="region of interest" description="Disordered" evidence="10">
    <location>
        <begin position="1802"/>
        <end position="2016"/>
    </location>
</feature>
<keyword evidence="7" id="KW-0539">Nucleus</keyword>
<feature type="domain" description="UvrD-like helicase ATP-binding" evidence="11">
    <location>
        <begin position="1277"/>
        <end position="1596"/>
    </location>
</feature>
<feature type="compositionally biased region" description="Basic and acidic residues" evidence="10">
    <location>
        <begin position="2108"/>
        <end position="2126"/>
    </location>
</feature>
<feature type="compositionally biased region" description="Basic residues" evidence="10">
    <location>
        <begin position="2127"/>
        <end position="2155"/>
    </location>
</feature>
<feature type="binding site" evidence="8">
    <location>
        <begin position="1298"/>
        <end position="1305"/>
    </location>
    <ligand>
        <name>ATP</name>
        <dbReference type="ChEBI" id="CHEBI:30616"/>
    </ligand>
</feature>
<keyword evidence="13" id="KW-1185">Reference proteome</keyword>
<evidence type="ECO:0000256" key="2">
    <source>
        <dbReference type="ARBA" id="ARBA00007913"/>
    </source>
</evidence>
<dbReference type="GO" id="GO:0005694">
    <property type="term" value="C:chromosome"/>
    <property type="evidence" value="ECO:0007669"/>
    <property type="project" value="UniProtKB-ARBA"/>
</dbReference>
<feature type="compositionally biased region" description="Polar residues" evidence="10">
    <location>
        <begin position="1824"/>
        <end position="1841"/>
    </location>
</feature>
<dbReference type="InterPro" id="IPR014016">
    <property type="entry name" value="UvrD-like_ATP-bd"/>
</dbReference>
<comment type="subcellular location">
    <subcellularLocation>
        <location evidence="1">Nucleus</location>
    </subcellularLocation>
</comment>
<evidence type="ECO:0000256" key="10">
    <source>
        <dbReference type="SAM" id="MobiDB-lite"/>
    </source>
</evidence>
<feature type="compositionally biased region" description="Low complexity" evidence="10">
    <location>
        <begin position="2059"/>
        <end position="2070"/>
    </location>
</feature>
<feature type="compositionally biased region" description="Low complexity" evidence="10">
    <location>
        <begin position="1947"/>
        <end position="1966"/>
    </location>
</feature>
<dbReference type="InterPro" id="IPR047187">
    <property type="entry name" value="SF1_C_Upf1"/>
</dbReference>
<keyword evidence="3 8" id="KW-0547">Nucleotide-binding</keyword>
<dbReference type="Proteomes" id="UP000094565">
    <property type="component" value="Chromosome 2"/>
</dbReference>
<feature type="compositionally biased region" description="Polar residues" evidence="10">
    <location>
        <begin position="1879"/>
        <end position="1911"/>
    </location>
</feature>
<dbReference type="InterPro" id="IPR056474">
    <property type="entry name" value="SEN1_barrel"/>
</dbReference>
<dbReference type="InterPro" id="IPR027417">
    <property type="entry name" value="P-loop_NTPase"/>
</dbReference>
<dbReference type="GO" id="GO:0005524">
    <property type="term" value="F:ATP binding"/>
    <property type="evidence" value="ECO:0007669"/>
    <property type="project" value="UniProtKB-UniRule"/>
</dbReference>
<protein>
    <submittedName>
        <fullName evidence="12">BA75_02572T0</fullName>
    </submittedName>
</protein>
<dbReference type="PANTHER" id="PTHR10887:SF495">
    <property type="entry name" value="HELICASE SENATAXIN ISOFORM X1-RELATED"/>
    <property type="match status" value="1"/>
</dbReference>
<feature type="compositionally biased region" description="Basic and acidic residues" evidence="10">
    <location>
        <begin position="1810"/>
        <end position="1822"/>
    </location>
</feature>
<dbReference type="CDD" id="cd18808">
    <property type="entry name" value="SF1_C_Upf1"/>
    <property type="match status" value="1"/>
</dbReference>
<dbReference type="SUPFAM" id="SSF52540">
    <property type="entry name" value="P-loop containing nucleoside triphosphate hydrolases"/>
    <property type="match status" value="1"/>
</dbReference>
<evidence type="ECO:0000256" key="3">
    <source>
        <dbReference type="ARBA" id="ARBA00022741"/>
    </source>
</evidence>
<comment type="similarity">
    <text evidence="2">Belongs to the DNA2/NAM7 helicase family.</text>
</comment>
<dbReference type="FunFam" id="3.40.50.300:FF:001152">
    <property type="entry name" value="tRNA-splicing endonuclease, putative"/>
    <property type="match status" value="1"/>
</dbReference>
<dbReference type="InterPro" id="IPR045055">
    <property type="entry name" value="DNA2/NAM7-like"/>
</dbReference>
<dbReference type="PANTHER" id="PTHR10887">
    <property type="entry name" value="DNA2/NAM7 HELICASE FAMILY"/>
    <property type="match status" value="1"/>
</dbReference>
<feature type="region of interest" description="Disordered" evidence="10">
    <location>
        <begin position="940"/>
        <end position="1015"/>
    </location>
</feature>
<dbReference type="GO" id="GO:0003678">
    <property type="term" value="F:DNA helicase activity"/>
    <property type="evidence" value="ECO:0007669"/>
    <property type="project" value="UniProtKB-ARBA"/>
</dbReference>
<evidence type="ECO:0000256" key="5">
    <source>
        <dbReference type="ARBA" id="ARBA00022806"/>
    </source>
</evidence>
<keyword evidence="4 8" id="KW-0378">Hydrolase</keyword>
<evidence type="ECO:0000256" key="6">
    <source>
        <dbReference type="ARBA" id="ARBA00022840"/>
    </source>
</evidence>
<evidence type="ECO:0000256" key="1">
    <source>
        <dbReference type="ARBA" id="ARBA00004123"/>
    </source>
</evidence>
<dbReference type="InterPro" id="IPR044340">
    <property type="entry name" value="Helicase_Sen1_1B_dom"/>
</dbReference>
<dbReference type="GO" id="GO:0016787">
    <property type="term" value="F:hydrolase activity"/>
    <property type="evidence" value="ECO:0007669"/>
    <property type="project" value="UniProtKB-UniRule"/>
</dbReference>
<proteinExistence type="inferred from homology"/>
<name>A0A1B2JCE6_PICPA</name>
<feature type="compositionally biased region" description="Polar residues" evidence="10">
    <location>
        <begin position="2079"/>
        <end position="2105"/>
    </location>
</feature>
<evidence type="ECO:0000313" key="12">
    <source>
        <dbReference type="EMBL" id="ANZ75611.1"/>
    </source>
</evidence>
<evidence type="ECO:0000256" key="8">
    <source>
        <dbReference type="PROSITE-ProRule" id="PRU00560"/>
    </source>
</evidence>
<gene>
    <name evidence="12" type="primary">SEN1</name>
    <name evidence="12" type="ORF">ATY40_BA7502572</name>
</gene>
<feature type="compositionally biased region" description="Pro residues" evidence="10">
    <location>
        <begin position="1967"/>
        <end position="1977"/>
    </location>
</feature>
<accession>A0A1B2JCE6</accession>